<organism evidence="3 4">
    <name type="scientific">Zhongshania marina</name>
    <dbReference type="NCBI Taxonomy" id="2304603"/>
    <lineage>
        <taxon>Bacteria</taxon>
        <taxon>Pseudomonadati</taxon>
        <taxon>Pseudomonadota</taxon>
        <taxon>Gammaproteobacteria</taxon>
        <taxon>Cellvibrionales</taxon>
        <taxon>Spongiibacteraceae</taxon>
        <taxon>Zhongshania</taxon>
    </lineage>
</organism>
<dbReference type="InterPro" id="IPR036291">
    <property type="entry name" value="NAD(P)-bd_dom_sf"/>
</dbReference>
<proteinExistence type="inferred from homology"/>
<dbReference type="SUPFAM" id="SSF51735">
    <property type="entry name" value="NAD(P)-binding Rossmann-fold domains"/>
    <property type="match status" value="1"/>
</dbReference>
<dbReference type="InterPro" id="IPR002347">
    <property type="entry name" value="SDR_fam"/>
</dbReference>
<dbReference type="OrthoDB" id="9804774at2"/>
<evidence type="ECO:0000313" key="4">
    <source>
        <dbReference type="Proteomes" id="UP000237222"/>
    </source>
</evidence>
<dbReference type="PANTHER" id="PTHR43639">
    <property type="entry name" value="OXIDOREDUCTASE, SHORT-CHAIN DEHYDROGENASE/REDUCTASE FAMILY (AFU_ORTHOLOGUE AFUA_5G02870)"/>
    <property type="match status" value="1"/>
</dbReference>
<dbReference type="Gene3D" id="3.40.50.720">
    <property type="entry name" value="NAD(P)-binding Rossmann-like Domain"/>
    <property type="match status" value="1"/>
</dbReference>
<accession>A0A2S4HBP8</accession>
<evidence type="ECO:0000256" key="1">
    <source>
        <dbReference type="ARBA" id="ARBA00006484"/>
    </source>
</evidence>
<dbReference type="PANTHER" id="PTHR43639:SF1">
    <property type="entry name" value="SHORT-CHAIN DEHYDROGENASE_REDUCTASE FAMILY PROTEIN"/>
    <property type="match status" value="1"/>
</dbReference>
<dbReference type="PRINTS" id="PR00081">
    <property type="entry name" value="GDHRDH"/>
</dbReference>
<reference evidence="3" key="1">
    <citation type="submission" date="2018-01" db="EMBL/GenBank/DDBJ databases">
        <authorList>
            <person name="Yu X.-D."/>
        </authorList>
    </citation>
    <scope>NUCLEOTIDE SEQUENCE</scope>
    <source>
        <strain evidence="3">ZX-21</strain>
    </source>
</reference>
<protein>
    <submittedName>
        <fullName evidence="3">Short-chain dehydrogenase</fullName>
    </submittedName>
</protein>
<evidence type="ECO:0000256" key="2">
    <source>
        <dbReference type="ARBA" id="ARBA00023002"/>
    </source>
</evidence>
<sequence length="234" mass="25002">MSKVLILSGGSQGIGYATAKRFLAEGYRVINLSRRAIDLVGAEHIGVDMQKRDWLDNCIHELEAIVKAADSVVLLHNAARHDGDTVRDLSAENFAEVLQVNLIAPQQLNSRLIPWMKAGSAILYMGSTLSEKAVAGCASYIASKHGVVGLMRATTQDLVGLGIHTACICPGFTDTAMLRGNLGDDPAVMAAITGMVSYGRLIDPAEIVETLYFCANNPVINGSVLHANLGQIER</sequence>
<dbReference type="Proteomes" id="UP000237222">
    <property type="component" value="Unassembled WGS sequence"/>
</dbReference>
<keyword evidence="2" id="KW-0560">Oxidoreductase</keyword>
<dbReference type="CDD" id="cd05233">
    <property type="entry name" value="SDR_c"/>
    <property type="match status" value="1"/>
</dbReference>
<dbReference type="Pfam" id="PF13561">
    <property type="entry name" value="adh_short_C2"/>
    <property type="match status" value="1"/>
</dbReference>
<name>A0A2S4HBP8_9GAMM</name>
<comment type="caution">
    <text evidence="3">The sequence shown here is derived from an EMBL/GenBank/DDBJ whole genome shotgun (WGS) entry which is preliminary data.</text>
</comment>
<comment type="similarity">
    <text evidence="1">Belongs to the short-chain dehydrogenases/reductases (SDR) family.</text>
</comment>
<dbReference type="EMBL" id="PQGG01000040">
    <property type="protein sequence ID" value="POP51404.1"/>
    <property type="molecule type" value="Genomic_DNA"/>
</dbReference>
<gene>
    <name evidence="3" type="ORF">C0068_17360</name>
</gene>
<dbReference type="RefSeq" id="WP_103685740.1">
    <property type="nucleotide sequence ID" value="NZ_PQGG01000040.1"/>
</dbReference>
<dbReference type="AlphaFoldDB" id="A0A2S4HBP8"/>
<evidence type="ECO:0000313" key="3">
    <source>
        <dbReference type="EMBL" id="POP51404.1"/>
    </source>
</evidence>
<dbReference type="GO" id="GO:0016491">
    <property type="term" value="F:oxidoreductase activity"/>
    <property type="evidence" value="ECO:0007669"/>
    <property type="project" value="UniProtKB-KW"/>
</dbReference>